<protein>
    <submittedName>
        <fullName evidence="3">NAD(P)-dependent dehydrogenase (Short-subunit alcohol dehydrogenase family)</fullName>
    </submittedName>
</protein>
<name>A0ABR9LS53_9ACTN</name>
<gene>
    <name evidence="3" type="ORF">H4W80_001473</name>
</gene>
<dbReference type="RefSeq" id="WP_192784345.1">
    <property type="nucleotide sequence ID" value="NZ_JADBEK010000001.1"/>
</dbReference>
<dbReference type="InterPro" id="IPR051122">
    <property type="entry name" value="SDR_DHRS6-like"/>
</dbReference>
<accession>A0ABR9LS53</accession>
<dbReference type="PANTHER" id="PTHR43477:SF1">
    <property type="entry name" value="DIHYDROANTICAPSIN 7-DEHYDROGENASE"/>
    <property type="match status" value="1"/>
</dbReference>
<dbReference type="InterPro" id="IPR036291">
    <property type="entry name" value="NAD(P)-bd_dom_sf"/>
</dbReference>
<dbReference type="Proteomes" id="UP000633509">
    <property type="component" value="Unassembled WGS sequence"/>
</dbReference>
<dbReference type="Pfam" id="PF13561">
    <property type="entry name" value="adh_short_C2"/>
    <property type="match status" value="1"/>
</dbReference>
<evidence type="ECO:0000256" key="1">
    <source>
        <dbReference type="ARBA" id="ARBA00006484"/>
    </source>
</evidence>
<evidence type="ECO:0000313" key="3">
    <source>
        <dbReference type="EMBL" id="MBE1583215.1"/>
    </source>
</evidence>
<organism evidence="3 4">
    <name type="scientific">Nonomuraea angiospora</name>
    <dbReference type="NCBI Taxonomy" id="46172"/>
    <lineage>
        <taxon>Bacteria</taxon>
        <taxon>Bacillati</taxon>
        <taxon>Actinomycetota</taxon>
        <taxon>Actinomycetes</taxon>
        <taxon>Streptosporangiales</taxon>
        <taxon>Streptosporangiaceae</taxon>
        <taxon>Nonomuraea</taxon>
    </lineage>
</organism>
<dbReference type="EMBL" id="JADBEK010000001">
    <property type="protein sequence ID" value="MBE1583215.1"/>
    <property type="molecule type" value="Genomic_DNA"/>
</dbReference>
<sequence>MSTAPVPVRSPLPAGLAGSTVVIIGGTSGIGLAAGVLLSGAGARVVAVGRDQARLAAAVDLVRGAAPAGGPADPVLGLSADGSDEVALAEVFERAGHVDHVLVTAGGLSGAGPVTEVSHDDFRSVLDSRLWGAIAAARLAATRLPAGGSITFTSGTYAIRPVPGMSVPLAAVGAVETFTRALAVEFAAKRLRVNAIRYGTFDTPLLRTMAGLDSDAAVAKAGEGAPLGRFGTAEEAAASALFVMANNYVTGQVITVDGGQSLV</sequence>
<keyword evidence="4" id="KW-1185">Reference proteome</keyword>
<comment type="caution">
    <text evidence="3">The sequence shown here is derived from an EMBL/GenBank/DDBJ whole genome shotgun (WGS) entry which is preliminary data.</text>
</comment>
<evidence type="ECO:0000313" key="4">
    <source>
        <dbReference type="Proteomes" id="UP000633509"/>
    </source>
</evidence>
<dbReference type="PANTHER" id="PTHR43477">
    <property type="entry name" value="DIHYDROANTICAPSIN 7-DEHYDROGENASE"/>
    <property type="match status" value="1"/>
</dbReference>
<dbReference type="PRINTS" id="PR00081">
    <property type="entry name" value="GDHRDH"/>
</dbReference>
<dbReference type="SUPFAM" id="SSF51735">
    <property type="entry name" value="NAD(P)-binding Rossmann-fold domains"/>
    <property type="match status" value="1"/>
</dbReference>
<dbReference type="Gene3D" id="3.40.50.720">
    <property type="entry name" value="NAD(P)-binding Rossmann-like Domain"/>
    <property type="match status" value="1"/>
</dbReference>
<dbReference type="CDD" id="cd05233">
    <property type="entry name" value="SDR_c"/>
    <property type="match status" value="1"/>
</dbReference>
<reference evidence="3 4" key="1">
    <citation type="submission" date="2020-10" db="EMBL/GenBank/DDBJ databases">
        <title>Sequencing the genomes of 1000 actinobacteria strains.</title>
        <authorList>
            <person name="Klenk H.-P."/>
        </authorList>
    </citation>
    <scope>NUCLEOTIDE SEQUENCE [LARGE SCALE GENOMIC DNA]</scope>
    <source>
        <strain evidence="3 4">DSM 43173</strain>
    </source>
</reference>
<comment type="similarity">
    <text evidence="1">Belongs to the short-chain dehydrogenases/reductases (SDR) family.</text>
</comment>
<proteinExistence type="inferred from homology"/>
<evidence type="ECO:0000256" key="2">
    <source>
        <dbReference type="ARBA" id="ARBA00023002"/>
    </source>
</evidence>
<dbReference type="InterPro" id="IPR002347">
    <property type="entry name" value="SDR_fam"/>
</dbReference>
<keyword evidence="2" id="KW-0560">Oxidoreductase</keyword>